<dbReference type="AlphaFoldDB" id="A0A6A5AZP3"/>
<dbReference type="EMBL" id="VJMI01000615">
    <property type="protein sequence ID" value="KAF0775981.1"/>
    <property type="molecule type" value="Genomic_DNA"/>
</dbReference>
<name>A0A6A5AZP3_APHAT</name>
<accession>A0A6A5AZP3</accession>
<dbReference type="Proteomes" id="UP000469452">
    <property type="component" value="Unassembled WGS sequence"/>
</dbReference>
<organism evidence="1 2">
    <name type="scientific">Aphanomyces astaci</name>
    <name type="common">Crayfish plague agent</name>
    <dbReference type="NCBI Taxonomy" id="112090"/>
    <lineage>
        <taxon>Eukaryota</taxon>
        <taxon>Sar</taxon>
        <taxon>Stramenopiles</taxon>
        <taxon>Oomycota</taxon>
        <taxon>Saprolegniomycetes</taxon>
        <taxon>Saprolegniales</taxon>
        <taxon>Verrucalvaceae</taxon>
        <taxon>Aphanomyces</taxon>
    </lineage>
</organism>
<reference evidence="1 2" key="1">
    <citation type="submission" date="2019-06" db="EMBL/GenBank/DDBJ databases">
        <title>Genomics analysis of Aphanomyces spp. identifies a new class of oomycete effector associated with host adaptation.</title>
        <authorList>
            <person name="Gaulin E."/>
        </authorList>
    </citation>
    <scope>NUCLEOTIDE SEQUENCE [LARGE SCALE GENOMIC DNA]</scope>
    <source>
        <strain evidence="1 2">E</strain>
    </source>
</reference>
<sequence length="129" mass="14459">MAAVDDEAFFDHSQDHLYDSPNYVGSPMTAGYDSVVAAIEETSVNANDAIFMFVCHKLGGHPRAMVREYTLAKGLPTPKELEQQSGKRIAQPAPVVEDAPIVRDMLPQETKRPKKYYYSDFMGVRFCQI</sequence>
<dbReference type="VEuPathDB" id="FungiDB:H257_14916"/>
<gene>
    <name evidence="1" type="ORF">AaE_000319</name>
</gene>
<comment type="caution">
    <text evidence="1">The sequence shown here is derived from an EMBL/GenBank/DDBJ whole genome shotgun (WGS) entry which is preliminary data.</text>
</comment>
<evidence type="ECO:0000313" key="1">
    <source>
        <dbReference type="EMBL" id="KAF0775981.1"/>
    </source>
</evidence>
<proteinExistence type="predicted"/>
<evidence type="ECO:0000313" key="2">
    <source>
        <dbReference type="Proteomes" id="UP000469452"/>
    </source>
</evidence>
<protein>
    <submittedName>
        <fullName evidence="1">Uncharacterized protein</fullName>
    </submittedName>
</protein>